<name>A0AAF0Y5S3_9TREE</name>
<dbReference type="InterPro" id="IPR004621">
    <property type="entry name" value="Fadh2_euk"/>
</dbReference>
<keyword evidence="12" id="KW-1185">Reference proteome</keyword>
<dbReference type="FunFam" id="3.20.20.220:FF:000002">
    <property type="entry name" value="Methylenetetrahydrofolate reductase"/>
    <property type="match status" value="1"/>
</dbReference>
<evidence type="ECO:0000256" key="3">
    <source>
        <dbReference type="ARBA" id="ARBA00006743"/>
    </source>
</evidence>
<keyword evidence="7" id="KW-0560">Oxidoreductase</keyword>
<proteinExistence type="inferred from homology"/>
<reference evidence="11" key="1">
    <citation type="submission" date="2023-10" db="EMBL/GenBank/DDBJ databases">
        <authorList>
            <person name="Noh H."/>
        </authorList>
    </citation>
    <scope>NUCLEOTIDE SEQUENCE</scope>
    <source>
        <strain evidence="11">DUCC4014</strain>
    </source>
</reference>
<comment type="pathway">
    <text evidence="2 8">One-carbon metabolism; tetrahydrofolate interconversion.</text>
</comment>
<evidence type="ECO:0000256" key="7">
    <source>
        <dbReference type="ARBA" id="ARBA00023002"/>
    </source>
</evidence>
<gene>
    <name evidence="11" type="primary">MET12</name>
    <name evidence="11" type="ORF">LOC62_02G002308</name>
</gene>
<evidence type="ECO:0000313" key="12">
    <source>
        <dbReference type="Proteomes" id="UP000827549"/>
    </source>
</evidence>
<dbReference type="InterPro" id="IPR003171">
    <property type="entry name" value="Mehydrof_redctse-like"/>
</dbReference>
<evidence type="ECO:0000259" key="10">
    <source>
        <dbReference type="Pfam" id="PF21895"/>
    </source>
</evidence>
<sequence>MPHLTHLITSRQGPFHTYEFFPPRTEPGLANLLDRIGRLSAAPLNAPLAVSVTWGAGGSTADRSLDLAEAIVKMGIEVILHLTCTNMPIEKVDKALQRCRDIGIQNILALRGDAPRGDEYAVDANDNFDEFEHADDLIRYIRKQHGDYFCIGVAGYPTPHPDSESAESDLHYLKAKVDAGADFIITQLFYDIGEFERWVIGVRGAGIDIPILPGVMPIQNFASFRRLANLTKCSVPPNIFTDLERIKADDAAVKQYGVRLATTMVNRLIASGLVNGVHFCTLNLEKSVRTILEKLGWLAGGGSGGIGHNQVILDDAQAARRQLDQHSISPSDASQLAQWGLARAHEQQARQAAQAKPPPPALGEDAWDEFPNGRFTDVRSPAYGEIDGWGSGLKTTVSGLYGRSASTADDRQPAQALKDWGTPATTDDLAALFTRYLKGDPSTPTTPFCDLPLSPESSIILDHLVALNGAGKRYWTVGSQPAVDSAPSDDPLHGWGPAGGYVWQKAFVEFFVPASEVDRLQEKLVKLKDGEITFYASNKKGEYTSNVAKDSVNAVTWAAFPGQEIVQSTIIEEISFLAWKEEAFDIWNEWSLLYPRNSPARKLLDEISNEWWLVSLIHHDYKDSEGLWRFLLDN</sequence>
<dbReference type="EMBL" id="CP086715">
    <property type="protein sequence ID" value="WOO78769.1"/>
    <property type="molecule type" value="Genomic_DNA"/>
</dbReference>
<protein>
    <submittedName>
        <fullName evidence="11">Methylenetetrahydrofolate reductase 1</fullName>
    </submittedName>
</protein>
<keyword evidence="5" id="KW-0274">FAD</keyword>
<dbReference type="GO" id="GO:0005829">
    <property type="term" value="C:cytosol"/>
    <property type="evidence" value="ECO:0007669"/>
    <property type="project" value="TreeGrafter"/>
</dbReference>
<comment type="similarity">
    <text evidence="3">Belongs to the methylenetetrahydrofolate reductase family.</text>
</comment>
<dbReference type="Proteomes" id="UP000827549">
    <property type="component" value="Chromosome 2"/>
</dbReference>
<evidence type="ECO:0000256" key="5">
    <source>
        <dbReference type="ARBA" id="ARBA00022827"/>
    </source>
</evidence>
<dbReference type="AlphaFoldDB" id="A0AAF0Y5S3"/>
<evidence type="ECO:0000256" key="6">
    <source>
        <dbReference type="ARBA" id="ARBA00022857"/>
    </source>
</evidence>
<dbReference type="SUPFAM" id="SSF51730">
    <property type="entry name" value="FAD-linked oxidoreductase"/>
    <property type="match status" value="1"/>
</dbReference>
<evidence type="ECO:0000256" key="8">
    <source>
        <dbReference type="RuleBase" id="RU004254"/>
    </source>
</evidence>
<dbReference type="GO" id="GO:0071949">
    <property type="term" value="F:FAD binding"/>
    <property type="evidence" value="ECO:0007669"/>
    <property type="project" value="TreeGrafter"/>
</dbReference>
<keyword evidence="4" id="KW-0285">Flavoprotein</keyword>
<dbReference type="GO" id="GO:0009086">
    <property type="term" value="P:methionine biosynthetic process"/>
    <property type="evidence" value="ECO:0007669"/>
    <property type="project" value="TreeGrafter"/>
</dbReference>
<keyword evidence="6" id="KW-0521">NADP</keyword>
<evidence type="ECO:0000256" key="4">
    <source>
        <dbReference type="ARBA" id="ARBA00022630"/>
    </source>
</evidence>
<feature type="region of interest" description="Disordered" evidence="9">
    <location>
        <begin position="341"/>
        <end position="368"/>
    </location>
</feature>
<evidence type="ECO:0000256" key="9">
    <source>
        <dbReference type="SAM" id="MobiDB-lite"/>
    </source>
</evidence>
<dbReference type="GO" id="GO:0004489">
    <property type="term" value="F:methylenetetrahydrofolate reductase [NAD(P)H] activity"/>
    <property type="evidence" value="ECO:0007669"/>
    <property type="project" value="InterPro"/>
</dbReference>
<feature type="domain" description="MTHFR SAM-binding regulatory" evidence="10">
    <location>
        <begin position="365"/>
        <end position="631"/>
    </location>
</feature>
<dbReference type="InterPro" id="IPR029041">
    <property type="entry name" value="FAD-linked_oxidoreductase-like"/>
</dbReference>
<dbReference type="GO" id="GO:0035999">
    <property type="term" value="P:tetrahydrofolate interconversion"/>
    <property type="evidence" value="ECO:0007669"/>
    <property type="project" value="TreeGrafter"/>
</dbReference>
<dbReference type="GeneID" id="87805556"/>
<dbReference type="Pfam" id="PF21895">
    <property type="entry name" value="MTHFR_C"/>
    <property type="match status" value="1"/>
</dbReference>
<organism evidence="11 12">
    <name type="scientific">Vanrija pseudolonga</name>
    <dbReference type="NCBI Taxonomy" id="143232"/>
    <lineage>
        <taxon>Eukaryota</taxon>
        <taxon>Fungi</taxon>
        <taxon>Dikarya</taxon>
        <taxon>Basidiomycota</taxon>
        <taxon>Agaricomycotina</taxon>
        <taxon>Tremellomycetes</taxon>
        <taxon>Trichosporonales</taxon>
        <taxon>Trichosporonaceae</taxon>
        <taxon>Vanrija</taxon>
    </lineage>
</organism>
<evidence type="ECO:0000256" key="1">
    <source>
        <dbReference type="ARBA" id="ARBA00001974"/>
    </source>
</evidence>
<dbReference type="NCBIfam" id="TIGR00677">
    <property type="entry name" value="fadh2_euk"/>
    <property type="match status" value="1"/>
</dbReference>
<dbReference type="CDD" id="cd00537">
    <property type="entry name" value="MTHFR"/>
    <property type="match status" value="1"/>
</dbReference>
<evidence type="ECO:0000256" key="2">
    <source>
        <dbReference type="ARBA" id="ARBA00004777"/>
    </source>
</evidence>
<comment type="cofactor">
    <cofactor evidence="1">
        <name>FAD</name>
        <dbReference type="ChEBI" id="CHEBI:57692"/>
    </cofactor>
</comment>
<dbReference type="PANTHER" id="PTHR45754">
    <property type="entry name" value="METHYLENETETRAHYDROFOLATE REDUCTASE"/>
    <property type="match status" value="1"/>
</dbReference>
<accession>A0AAF0Y5S3</accession>
<dbReference type="InterPro" id="IPR053806">
    <property type="entry name" value="MTHFR_C"/>
</dbReference>
<dbReference type="Pfam" id="PF02219">
    <property type="entry name" value="MTHFR"/>
    <property type="match status" value="1"/>
</dbReference>
<dbReference type="Gene3D" id="3.20.20.220">
    <property type="match status" value="1"/>
</dbReference>
<evidence type="ECO:0000313" key="11">
    <source>
        <dbReference type="EMBL" id="WOO78769.1"/>
    </source>
</evidence>
<dbReference type="PANTHER" id="PTHR45754:SF1">
    <property type="entry name" value="METHYLENETETRAHYDROFOLATE REDUCTASE 1"/>
    <property type="match status" value="1"/>
</dbReference>
<dbReference type="RefSeq" id="XP_062624801.1">
    <property type="nucleotide sequence ID" value="XM_062768817.1"/>
</dbReference>